<dbReference type="Proteomes" id="UP001147746">
    <property type="component" value="Unassembled WGS sequence"/>
</dbReference>
<gene>
    <name evidence="8" type="ORF">N7476_011593</name>
</gene>
<keyword evidence="4" id="KW-0274">FAD</keyword>
<proteinExistence type="inferred from homology"/>
<keyword evidence="6" id="KW-0503">Monooxygenase</keyword>
<keyword evidence="3" id="KW-0285">Flavoprotein</keyword>
<evidence type="ECO:0000313" key="8">
    <source>
        <dbReference type="EMBL" id="KAJ5300036.1"/>
    </source>
</evidence>
<evidence type="ECO:0000256" key="3">
    <source>
        <dbReference type="ARBA" id="ARBA00022630"/>
    </source>
</evidence>
<dbReference type="GO" id="GO:0071949">
    <property type="term" value="F:FAD binding"/>
    <property type="evidence" value="ECO:0007669"/>
    <property type="project" value="InterPro"/>
</dbReference>
<evidence type="ECO:0000256" key="2">
    <source>
        <dbReference type="ARBA" id="ARBA00007992"/>
    </source>
</evidence>
<dbReference type="Pfam" id="PF01494">
    <property type="entry name" value="FAD_binding_3"/>
    <property type="match status" value="1"/>
</dbReference>
<name>A0A9W9TZP5_9EURO</name>
<evidence type="ECO:0000256" key="5">
    <source>
        <dbReference type="ARBA" id="ARBA00023002"/>
    </source>
</evidence>
<evidence type="ECO:0000259" key="7">
    <source>
        <dbReference type="Pfam" id="PF01494"/>
    </source>
</evidence>
<dbReference type="GO" id="GO:0004497">
    <property type="term" value="F:monooxygenase activity"/>
    <property type="evidence" value="ECO:0007669"/>
    <property type="project" value="UniProtKB-KW"/>
</dbReference>
<evidence type="ECO:0000256" key="1">
    <source>
        <dbReference type="ARBA" id="ARBA00001974"/>
    </source>
</evidence>
<dbReference type="InterPro" id="IPR002938">
    <property type="entry name" value="FAD-bd"/>
</dbReference>
<sequence>MKKTVIDGVQRYPTNGLKVLVIGAGTSGMQTALECWRKGCEVEIIEKADELSPIGDYFTITPSAQTTLKDYPSMYVQYHNRVYDCILSVFAPGGDCIGYEVVEWNRSNDGHASPDVKISFLNRRPEYAQMQLDQLKRLAIPVHFSQKASSMSEVDNRVIVETETGKKFSGDICIAADGLGTVFRRREEPIRSDVMDSGYSIARCAFPTSHIKPDTPAWKLVETVKEQPEFRIYLADDLHLILYLTADYVGIALTHPDDTGADESWSNLRDPAVLIKVLEKSAATWDPAVVSFMKQVPVKVVDWKLKWRDVNPSWTSASGRILAVGDAAHSFLPTSGNGVTQAIEDALSIGECLRLGGRENAAWATKVHNKLRFERTSVLQLMGFVNRDEIHKADLSAIKKAGKSLDVGFFRLGRWTWNHNPEKYATDNFDACLAHLRDEKPFQNTNLPPGHVYKPWTLQEENERMAKGIQSDLKQNGDWSV</sequence>
<dbReference type="EMBL" id="JAPZBO010000010">
    <property type="protein sequence ID" value="KAJ5300036.1"/>
    <property type="molecule type" value="Genomic_DNA"/>
</dbReference>
<protein>
    <recommendedName>
        <fullName evidence="7">FAD-binding domain-containing protein</fullName>
    </recommendedName>
</protein>
<evidence type="ECO:0000256" key="4">
    <source>
        <dbReference type="ARBA" id="ARBA00022827"/>
    </source>
</evidence>
<keyword evidence="5" id="KW-0560">Oxidoreductase</keyword>
<evidence type="ECO:0000313" key="9">
    <source>
        <dbReference type="Proteomes" id="UP001147746"/>
    </source>
</evidence>
<dbReference type="PANTHER" id="PTHR13789">
    <property type="entry name" value="MONOOXYGENASE"/>
    <property type="match status" value="1"/>
</dbReference>
<reference evidence="8" key="2">
    <citation type="journal article" date="2023" name="IMA Fungus">
        <title>Comparative genomic study of the Penicillium genus elucidates a diverse pangenome and 15 lateral gene transfer events.</title>
        <authorList>
            <person name="Petersen C."/>
            <person name="Sorensen T."/>
            <person name="Nielsen M.R."/>
            <person name="Sondergaard T.E."/>
            <person name="Sorensen J.L."/>
            <person name="Fitzpatrick D.A."/>
            <person name="Frisvad J.C."/>
            <person name="Nielsen K.L."/>
        </authorList>
    </citation>
    <scope>NUCLEOTIDE SEQUENCE</scope>
    <source>
        <strain evidence="8">IBT 21472</strain>
    </source>
</reference>
<organism evidence="8 9">
    <name type="scientific">Penicillium atrosanguineum</name>
    <dbReference type="NCBI Taxonomy" id="1132637"/>
    <lineage>
        <taxon>Eukaryota</taxon>
        <taxon>Fungi</taxon>
        <taxon>Dikarya</taxon>
        <taxon>Ascomycota</taxon>
        <taxon>Pezizomycotina</taxon>
        <taxon>Eurotiomycetes</taxon>
        <taxon>Eurotiomycetidae</taxon>
        <taxon>Eurotiales</taxon>
        <taxon>Aspergillaceae</taxon>
        <taxon>Penicillium</taxon>
    </lineage>
</organism>
<keyword evidence="9" id="KW-1185">Reference proteome</keyword>
<comment type="similarity">
    <text evidence="2">Belongs to the paxM FAD-dependent monooxygenase family.</text>
</comment>
<dbReference type="PANTHER" id="PTHR13789:SF315">
    <property type="entry name" value="FAD-DEPENDENT MONOOXYGENASE MDPD"/>
    <property type="match status" value="1"/>
</dbReference>
<dbReference type="AlphaFoldDB" id="A0A9W9TZP5"/>
<dbReference type="SUPFAM" id="SSF51905">
    <property type="entry name" value="FAD/NAD(P)-binding domain"/>
    <property type="match status" value="1"/>
</dbReference>
<evidence type="ECO:0000256" key="6">
    <source>
        <dbReference type="ARBA" id="ARBA00023033"/>
    </source>
</evidence>
<feature type="domain" description="FAD-binding" evidence="7">
    <location>
        <begin position="317"/>
        <end position="353"/>
    </location>
</feature>
<dbReference type="Gene3D" id="3.50.50.60">
    <property type="entry name" value="FAD/NAD(P)-binding domain"/>
    <property type="match status" value="1"/>
</dbReference>
<accession>A0A9W9TZP5</accession>
<comment type="cofactor">
    <cofactor evidence="1">
        <name>FAD</name>
        <dbReference type="ChEBI" id="CHEBI:57692"/>
    </cofactor>
</comment>
<dbReference type="PRINTS" id="PR00420">
    <property type="entry name" value="RNGMNOXGNASE"/>
</dbReference>
<comment type="caution">
    <text evidence="8">The sequence shown here is derived from an EMBL/GenBank/DDBJ whole genome shotgun (WGS) entry which is preliminary data.</text>
</comment>
<dbReference type="InterPro" id="IPR036188">
    <property type="entry name" value="FAD/NAD-bd_sf"/>
</dbReference>
<dbReference type="InterPro" id="IPR050493">
    <property type="entry name" value="FAD-dep_Monooxygenase_BioMet"/>
</dbReference>
<reference evidence="8" key="1">
    <citation type="submission" date="2022-12" db="EMBL/GenBank/DDBJ databases">
        <authorList>
            <person name="Petersen C."/>
        </authorList>
    </citation>
    <scope>NUCLEOTIDE SEQUENCE</scope>
    <source>
        <strain evidence="8">IBT 21472</strain>
    </source>
</reference>